<evidence type="ECO:0000256" key="1">
    <source>
        <dbReference type="SAM" id="MobiDB-lite"/>
    </source>
</evidence>
<dbReference type="PANTHER" id="PTHR47326">
    <property type="entry name" value="TRANSPOSABLE ELEMENT TC3 TRANSPOSASE-LIKE PROTEIN"/>
    <property type="match status" value="1"/>
</dbReference>
<comment type="caution">
    <text evidence="2">The sequence shown here is derived from an EMBL/GenBank/DDBJ whole genome shotgun (WGS) entry which is preliminary data.</text>
</comment>
<dbReference type="Proteomes" id="UP001148838">
    <property type="component" value="Unassembled WGS sequence"/>
</dbReference>
<organism evidence="2 3">
    <name type="scientific">Periplaneta americana</name>
    <name type="common">American cockroach</name>
    <name type="synonym">Blatta americana</name>
    <dbReference type="NCBI Taxonomy" id="6978"/>
    <lineage>
        <taxon>Eukaryota</taxon>
        <taxon>Metazoa</taxon>
        <taxon>Ecdysozoa</taxon>
        <taxon>Arthropoda</taxon>
        <taxon>Hexapoda</taxon>
        <taxon>Insecta</taxon>
        <taxon>Pterygota</taxon>
        <taxon>Neoptera</taxon>
        <taxon>Polyneoptera</taxon>
        <taxon>Dictyoptera</taxon>
        <taxon>Blattodea</taxon>
        <taxon>Blattoidea</taxon>
        <taxon>Blattidae</taxon>
        <taxon>Blattinae</taxon>
        <taxon>Periplaneta</taxon>
    </lineage>
</organism>
<dbReference type="EMBL" id="JAJSOF020000009">
    <property type="protein sequence ID" value="KAJ4446045.1"/>
    <property type="molecule type" value="Genomic_DNA"/>
</dbReference>
<dbReference type="PANTHER" id="PTHR47326:SF1">
    <property type="entry name" value="HTH PSQ-TYPE DOMAIN-CONTAINING PROTEIN"/>
    <property type="match status" value="1"/>
</dbReference>
<accession>A0ABQ8TJM4</accession>
<sequence>MTGLCEGGDEPPGSLKLSEISPGSSTESYPAFAHIGLRGKPRKNLNQVTCSDQESNPGHLVSRPDALTDNYRRKSLEEYERVGDVSGSTICHTHLHYYVVWTLVTVAKSSEGAQGACDAMCRTPVKRHVESAELHIVDGHDHISYNAIDCERIPNLSAEQSDGITVFRISTMTSLMLHRCRTGAISLQRSDINYYWATDVRDYLDGTYGNNWCGRGRPIMWPPNTPDLKSHDFFLWGFMKNDVYTRRPRDIHDLRTKIFSAYEKVTPEMLDHTWEELVSRYELCRFRKSYDGWINFENETQDRQEWRNAISEREGKDSGFSYDLLDGARTTFRGMVLRDQPGEYCRRNGRTYYEHAPSITLLEGSPHFPPGPHLWSNGQRVWPRNEVARVRIPVGTNRSTKLLALSTVLRGLYSCDEGQLLQRNPRQTFSGEDFRLGPLEGLPKQKCWL</sequence>
<gene>
    <name evidence="2" type="ORF">ANN_12731</name>
</gene>
<evidence type="ECO:0000313" key="3">
    <source>
        <dbReference type="Proteomes" id="UP001148838"/>
    </source>
</evidence>
<dbReference type="Gene3D" id="3.30.420.10">
    <property type="entry name" value="Ribonuclease H-like superfamily/Ribonuclease H"/>
    <property type="match status" value="1"/>
</dbReference>
<reference evidence="2 3" key="1">
    <citation type="journal article" date="2022" name="Allergy">
        <title>Genome assembly and annotation of Periplaneta americana reveal a comprehensive cockroach allergen profile.</title>
        <authorList>
            <person name="Wang L."/>
            <person name="Xiong Q."/>
            <person name="Saelim N."/>
            <person name="Wang L."/>
            <person name="Nong W."/>
            <person name="Wan A.T."/>
            <person name="Shi M."/>
            <person name="Liu X."/>
            <person name="Cao Q."/>
            <person name="Hui J.H.L."/>
            <person name="Sookrung N."/>
            <person name="Leung T.F."/>
            <person name="Tungtrongchitr A."/>
            <person name="Tsui S.K.W."/>
        </authorList>
    </citation>
    <scope>NUCLEOTIDE SEQUENCE [LARGE SCALE GENOMIC DNA]</scope>
    <source>
        <strain evidence="2">PWHHKU_190912</strain>
    </source>
</reference>
<protein>
    <submittedName>
        <fullName evidence="2">Uncharacterized protein</fullName>
    </submittedName>
</protein>
<name>A0ABQ8TJM4_PERAM</name>
<proteinExistence type="predicted"/>
<dbReference type="InterPro" id="IPR036397">
    <property type="entry name" value="RNaseH_sf"/>
</dbReference>
<evidence type="ECO:0000313" key="2">
    <source>
        <dbReference type="EMBL" id="KAJ4446045.1"/>
    </source>
</evidence>
<feature type="region of interest" description="Disordered" evidence="1">
    <location>
        <begin position="1"/>
        <end position="28"/>
    </location>
</feature>
<keyword evidence="3" id="KW-1185">Reference proteome</keyword>